<evidence type="ECO:0000313" key="3">
    <source>
        <dbReference type="EMBL" id="MEF7613517.1"/>
    </source>
</evidence>
<feature type="chain" id="PRO_5043723761" evidence="1">
    <location>
        <begin position="20"/>
        <end position="406"/>
    </location>
</feature>
<feature type="signal peptide" evidence="1">
    <location>
        <begin position="1"/>
        <end position="19"/>
    </location>
</feature>
<dbReference type="Pfam" id="PF07589">
    <property type="entry name" value="PEP-CTERM"/>
    <property type="match status" value="1"/>
</dbReference>
<evidence type="ECO:0000313" key="4">
    <source>
        <dbReference type="Proteomes" id="UP001336250"/>
    </source>
</evidence>
<dbReference type="NCBIfam" id="TIGR02595">
    <property type="entry name" value="PEP_CTERM"/>
    <property type="match status" value="1"/>
</dbReference>
<organism evidence="3 4">
    <name type="scientific">Aquincola agrisoli</name>
    <dbReference type="NCBI Taxonomy" id="3119538"/>
    <lineage>
        <taxon>Bacteria</taxon>
        <taxon>Pseudomonadati</taxon>
        <taxon>Pseudomonadota</taxon>
        <taxon>Betaproteobacteria</taxon>
        <taxon>Burkholderiales</taxon>
        <taxon>Sphaerotilaceae</taxon>
        <taxon>Aquincola</taxon>
    </lineage>
</organism>
<dbReference type="AlphaFoldDB" id="A0AAW9QDY3"/>
<gene>
    <name evidence="3" type="ORF">V4F39_06295</name>
</gene>
<accession>A0AAW9QDY3</accession>
<evidence type="ECO:0000259" key="2">
    <source>
        <dbReference type="Pfam" id="PF07589"/>
    </source>
</evidence>
<dbReference type="Proteomes" id="UP001336250">
    <property type="component" value="Unassembled WGS sequence"/>
</dbReference>
<reference evidence="3 4" key="1">
    <citation type="submission" date="2024-02" db="EMBL/GenBank/DDBJ databases">
        <title>Genome sequence of Aquincola sp. MAHUQ-54.</title>
        <authorList>
            <person name="Huq M.A."/>
        </authorList>
    </citation>
    <scope>NUCLEOTIDE SEQUENCE [LARGE SCALE GENOMIC DNA]</scope>
    <source>
        <strain evidence="3 4">MAHUQ-54</strain>
    </source>
</reference>
<comment type="caution">
    <text evidence="3">The sequence shown here is derived from an EMBL/GenBank/DDBJ whole genome shotgun (WGS) entry which is preliminary data.</text>
</comment>
<sequence length="406" mass="42184">MTVPRALTLLALALPPLHAAAVPVEIGDVAHYLDNRGPSTTGLSTGVRTVLSALPVQPIGGTTAFAFNPDYLDGTPVPLTFQSFVVGGAEFARTQPAATAPSSAWTLVFRNGGDEVRRQTPDIAGAALMGYARNVAIGGTGTPTLSWAAAAGESYDAVRLNFYNLDQRVNGVATLFRTANLPSSSASQFTIPTGWGLEDDTRYSVEISLIRTRDGTGNLAPSNLLSRSRSYFDFVLLDEPVAGPVYLPTVTGGGSDPYTFRFNISGVSNETTTFIDPVVAVGYEYTIGAGDPNFASVLLPSIGDGQYQLHLWDGAGWVAAGSLLAGERFDFAPGGVGSFRITGIELEAGLDPADATAFVTGLTFAASGSFTGTMTPLVAAVPEPGTVSLLLAGLALVGGCARRRRP</sequence>
<evidence type="ECO:0000256" key="1">
    <source>
        <dbReference type="SAM" id="SignalP"/>
    </source>
</evidence>
<dbReference type="RefSeq" id="WP_332288461.1">
    <property type="nucleotide sequence ID" value="NZ_JAZIBG010000019.1"/>
</dbReference>
<protein>
    <submittedName>
        <fullName evidence="3">PEP-CTERM sorting domain-containing protein</fullName>
    </submittedName>
</protein>
<name>A0AAW9QDY3_9BURK</name>
<dbReference type="InterPro" id="IPR013424">
    <property type="entry name" value="Ice-binding_C"/>
</dbReference>
<keyword evidence="1" id="KW-0732">Signal</keyword>
<keyword evidence="4" id="KW-1185">Reference proteome</keyword>
<proteinExistence type="predicted"/>
<dbReference type="EMBL" id="JAZIBG010000019">
    <property type="protein sequence ID" value="MEF7613517.1"/>
    <property type="molecule type" value="Genomic_DNA"/>
</dbReference>
<feature type="domain" description="Ice-binding protein C-terminal" evidence="2">
    <location>
        <begin position="380"/>
        <end position="404"/>
    </location>
</feature>